<keyword evidence="3" id="KW-0472">Membrane</keyword>
<organism evidence="7 8">
    <name type="scientific">Blastococcus aurantiacus</name>
    <dbReference type="NCBI Taxonomy" id="1550231"/>
    <lineage>
        <taxon>Bacteria</taxon>
        <taxon>Bacillati</taxon>
        <taxon>Actinomycetota</taxon>
        <taxon>Actinomycetes</taxon>
        <taxon>Geodermatophilales</taxon>
        <taxon>Geodermatophilaceae</taxon>
        <taxon>Blastococcus</taxon>
    </lineage>
</organism>
<keyword evidence="8" id="KW-1185">Reference proteome</keyword>
<keyword evidence="4" id="KW-0564">Palmitate</keyword>
<keyword evidence="2 6" id="KW-0732">Signal</keyword>
<evidence type="ECO:0000256" key="5">
    <source>
        <dbReference type="ARBA" id="ARBA00023288"/>
    </source>
</evidence>
<feature type="chain" id="PRO_5038359612" evidence="6">
    <location>
        <begin position="26"/>
        <end position="328"/>
    </location>
</feature>
<evidence type="ECO:0000313" key="7">
    <source>
        <dbReference type="EMBL" id="SDF21365.1"/>
    </source>
</evidence>
<dbReference type="Pfam" id="PF14041">
    <property type="entry name" value="Lipoprotein_21"/>
    <property type="match status" value="1"/>
</dbReference>
<dbReference type="STRING" id="1550231.SAMN05660662_1366"/>
<dbReference type="Proteomes" id="UP000199406">
    <property type="component" value="Unassembled WGS sequence"/>
</dbReference>
<evidence type="ECO:0000313" key="8">
    <source>
        <dbReference type="Proteomes" id="UP000199406"/>
    </source>
</evidence>
<reference evidence="8" key="1">
    <citation type="submission" date="2016-10" db="EMBL/GenBank/DDBJ databases">
        <authorList>
            <person name="Varghese N."/>
            <person name="Submissions S."/>
        </authorList>
    </citation>
    <scope>NUCLEOTIDE SEQUENCE [LARGE SCALE GENOMIC DNA]</scope>
    <source>
        <strain evidence="8">DSM 44268</strain>
    </source>
</reference>
<dbReference type="InterPro" id="IPR025971">
    <property type="entry name" value="LppP/LprE"/>
</dbReference>
<proteinExistence type="predicted"/>
<evidence type="ECO:0000256" key="6">
    <source>
        <dbReference type="SAM" id="SignalP"/>
    </source>
</evidence>
<protein>
    <submittedName>
        <fullName evidence="7">LppP/LprE lipoprotein</fullName>
    </submittedName>
</protein>
<sequence>MRGRPLRALAFAAGSLVLLTAGCDAGTTPAPVGKAALEKPATPAVAAPAAGSATTPLDWKSPAYAALGCAPRAEWVAQGLPADAWDARTVRTTFADVTGDGTDEALVQVTCPAAVSSHADHVVVFDVTTARPRLLGVLGDDLVHPRAEVATEGTTVTLSGPTVGDDDPHCCPGHWGTVTYAWDGAAFVVRSRSEVPGTQPAGGGRLADGEHVGVLLSVGDDEVSVLVLDWFEGADAVAACREDGVENHGTAWCNEYYARDGGRTTTVPVSASASLSYLDLGTMEDVAVGQVAALAGTYWVSEDPEGAGYTRFRTGDGEITELASIYTP</sequence>
<name>A0A1G7J8Z6_9ACTN</name>
<accession>A0A1G7J8Z6</accession>
<evidence type="ECO:0000256" key="2">
    <source>
        <dbReference type="ARBA" id="ARBA00022729"/>
    </source>
</evidence>
<dbReference type="AlphaFoldDB" id="A0A1G7J8Z6"/>
<evidence type="ECO:0000256" key="3">
    <source>
        <dbReference type="ARBA" id="ARBA00023136"/>
    </source>
</evidence>
<evidence type="ECO:0000256" key="4">
    <source>
        <dbReference type="ARBA" id="ARBA00023139"/>
    </source>
</evidence>
<keyword evidence="1" id="KW-1003">Cell membrane</keyword>
<gene>
    <name evidence="7" type="ORF">SAMN05660662_1366</name>
</gene>
<feature type="signal peptide" evidence="6">
    <location>
        <begin position="1"/>
        <end position="25"/>
    </location>
</feature>
<dbReference type="EMBL" id="FNBT01000002">
    <property type="protein sequence ID" value="SDF21365.1"/>
    <property type="molecule type" value="Genomic_DNA"/>
</dbReference>
<dbReference type="PROSITE" id="PS51257">
    <property type="entry name" value="PROKAR_LIPOPROTEIN"/>
    <property type="match status" value="1"/>
</dbReference>
<keyword evidence="5 7" id="KW-0449">Lipoprotein</keyword>
<evidence type="ECO:0000256" key="1">
    <source>
        <dbReference type="ARBA" id="ARBA00022475"/>
    </source>
</evidence>